<dbReference type="PROSITE" id="PS50007">
    <property type="entry name" value="PIPLC_X_DOMAIN"/>
    <property type="match status" value="1"/>
</dbReference>
<feature type="domain" description="C2" evidence="10">
    <location>
        <begin position="593"/>
        <end position="720"/>
    </location>
</feature>
<dbReference type="GO" id="GO:0005737">
    <property type="term" value="C:cytoplasm"/>
    <property type="evidence" value="ECO:0007669"/>
    <property type="project" value="UniProtKB-SubCell"/>
</dbReference>
<keyword evidence="7" id="KW-0807">Transducer</keyword>
<dbReference type="Pfam" id="PF00387">
    <property type="entry name" value="PI-PLC-Y"/>
    <property type="match status" value="1"/>
</dbReference>
<name>E9HCC3_DAPPU</name>
<evidence type="ECO:0000256" key="4">
    <source>
        <dbReference type="ARBA" id="ARBA00022490"/>
    </source>
</evidence>
<dbReference type="Proteomes" id="UP000000305">
    <property type="component" value="Unassembled WGS sequence"/>
</dbReference>
<dbReference type="GO" id="GO:0005886">
    <property type="term" value="C:plasma membrane"/>
    <property type="evidence" value="ECO:0000318"/>
    <property type="project" value="GO_Central"/>
</dbReference>
<dbReference type="OMA" id="KVHEYDM"/>
<dbReference type="Pfam" id="PF00168">
    <property type="entry name" value="C2"/>
    <property type="match status" value="1"/>
</dbReference>
<keyword evidence="6 9" id="KW-0443">Lipid metabolism</keyword>
<evidence type="ECO:0000256" key="2">
    <source>
        <dbReference type="ARBA" id="ARBA00004496"/>
    </source>
</evidence>
<dbReference type="FunFam" id="1.10.238.10:FF:000799">
    <property type="entry name" value="Phosphoinositide phospholipase C"/>
    <property type="match status" value="1"/>
</dbReference>
<dbReference type="SUPFAM" id="SSF49562">
    <property type="entry name" value="C2 domain (Calcium/lipid-binding domain, CaLB)"/>
    <property type="match status" value="1"/>
</dbReference>
<accession>E9HCC3</accession>
<dbReference type="InterPro" id="IPR002048">
    <property type="entry name" value="EF_hand_dom"/>
</dbReference>
<dbReference type="OrthoDB" id="269822at2759"/>
<dbReference type="FunFam" id="2.60.40.150:FF:000404">
    <property type="entry name" value="Phosphoinositide phospholipase C"/>
    <property type="match status" value="1"/>
</dbReference>
<dbReference type="Pfam" id="PF00388">
    <property type="entry name" value="PI-PLC-X"/>
    <property type="match status" value="1"/>
</dbReference>
<dbReference type="InParanoid" id="E9HCC3"/>
<feature type="domain" description="PI-PLC Y-box" evidence="11">
    <location>
        <begin position="490"/>
        <end position="597"/>
    </location>
</feature>
<dbReference type="SMART" id="SM00149">
    <property type="entry name" value="PLCYc"/>
    <property type="match status" value="1"/>
</dbReference>
<dbReference type="GO" id="GO:0016042">
    <property type="term" value="P:lipid catabolic process"/>
    <property type="evidence" value="ECO:0007669"/>
    <property type="project" value="UniProtKB-KW"/>
</dbReference>
<dbReference type="CDD" id="cd00275">
    <property type="entry name" value="C2_PLC_like"/>
    <property type="match status" value="1"/>
</dbReference>
<dbReference type="SMART" id="SM00054">
    <property type="entry name" value="EFh"/>
    <property type="match status" value="1"/>
</dbReference>
<sequence>MASSPTQTQDRTLSENIELSTQENCQIDSVPSKRIHESVVISLQRGAWFLNARPTEGRQLLYVSLDQDVVKFQCGPAKAIYLTDITDVRYGWKTDTFGETTRKKNDLRCGFRLKEDCCFSIVYGSQRHTLDLQAKDATTAQTWANNAAGLIEAIRARSSSRSDKSEWLKRAFKEADTDRSGFLSFDECCRLLSNLNVNLETPKVGKLFQLSNTNRHRERGESVLDEKEFLHFYNLVSERKELTTLFQNCAQGDANLSGNHLAKFLNKEQEMKHADLAYAQRLIERHKLQNAIQEMTLSEFQSMMNSPLFDILKEEHLQVNQDMDQPISNYYISSSHNTYLIGDQLMGGSSIEGYVSALERGCRCLELDLWDGPNNQPIIYHGHTKTTKLLAREVLAKGIKPFAFKFSPFPLILSVENHLSFSQQTIFAEDLRQIFESALLSGPEEVGGMKSSLLTPNQLRGKIIIKATGAKVCSPALLSLLNICRSFTNFEKYEYHNTRHKSACYCVISMSELEASTYLKKLTADVSTQNFTCRTMMRVYPTATRMASSNFNPVHYWNFGVQMVALNFQTLGKNLEINIGRFRRNGSCGYVLKPDWLLGKIERIPLSGKPRKILLMRIISGQNLPKRPGQTKKGQFYVSVRIEGHPLDFYKFRTNYLMNGNGLNPFWNEKTETKICFPELAVICFSVKYVDAYKIKQTVGSYCLPVESLASGYRHAPLSSADLVSSIFLYVKMIDL</sequence>
<dbReference type="FunFam" id="1.10.238.10:FF:000005">
    <property type="entry name" value="Phosphoinositide phospholipase C"/>
    <property type="match status" value="1"/>
</dbReference>
<gene>
    <name evidence="13" type="ORF">DAPPUDRAFT_61075</name>
</gene>
<dbReference type="Gene3D" id="3.20.20.190">
    <property type="entry name" value="Phosphatidylinositol (PI) phosphodiesterase"/>
    <property type="match status" value="1"/>
</dbReference>
<dbReference type="PANTHER" id="PTHR10336:SF209">
    <property type="entry name" value="PHOSPHOINOSITIDE PHOSPHOLIPASE C"/>
    <property type="match status" value="1"/>
</dbReference>
<dbReference type="InterPro" id="IPR000008">
    <property type="entry name" value="C2_dom"/>
</dbReference>
<dbReference type="InterPro" id="IPR011992">
    <property type="entry name" value="EF-hand-dom_pair"/>
</dbReference>
<reference evidence="13 14" key="1">
    <citation type="journal article" date="2011" name="Science">
        <title>The ecoresponsive genome of Daphnia pulex.</title>
        <authorList>
            <person name="Colbourne J.K."/>
            <person name="Pfrender M.E."/>
            <person name="Gilbert D."/>
            <person name="Thomas W.K."/>
            <person name="Tucker A."/>
            <person name="Oakley T.H."/>
            <person name="Tokishita S."/>
            <person name="Aerts A."/>
            <person name="Arnold G.J."/>
            <person name="Basu M.K."/>
            <person name="Bauer D.J."/>
            <person name="Caceres C.E."/>
            <person name="Carmel L."/>
            <person name="Casola C."/>
            <person name="Choi J.H."/>
            <person name="Detter J.C."/>
            <person name="Dong Q."/>
            <person name="Dusheyko S."/>
            <person name="Eads B.D."/>
            <person name="Frohlich T."/>
            <person name="Geiler-Samerotte K.A."/>
            <person name="Gerlach D."/>
            <person name="Hatcher P."/>
            <person name="Jogdeo S."/>
            <person name="Krijgsveld J."/>
            <person name="Kriventseva E.V."/>
            <person name="Kultz D."/>
            <person name="Laforsch C."/>
            <person name="Lindquist E."/>
            <person name="Lopez J."/>
            <person name="Manak J.R."/>
            <person name="Muller J."/>
            <person name="Pangilinan J."/>
            <person name="Patwardhan R.P."/>
            <person name="Pitluck S."/>
            <person name="Pritham E.J."/>
            <person name="Rechtsteiner A."/>
            <person name="Rho M."/>
            <person name="Rogozin I.B."/>
            <person name="Sakarya O."/>
            <person name="Salamov A."/>
            <person name="Schaack S."/>
            <person name="Shapiro H."/>
            <person name="Shiga Y."/>
            <person name="Skalitzky C."/>
            <person name="Smith Z."/>
            <person name="Souvorov A."/>
            <person name="Sung W."/>
            <person name="Tang Z."/>
            <person name="Tsuchiya D."/>
            <person name="Tu H."/>
            <person name="Vos H."/>
            <person name="Wang M."/>
            <person name="Wolf Y.I."/>
            <person name="Yamagata H."/>
            <person name="Yamada T."/>
            <person name="Ye Y."/>
            <person name="Shaw J.R."/>
            <person name="Andrews J."/>
            <person name="Crease T.J."/>
            <person name="Tang H."/>
            <person name="Lucas S.M."/>
            <person name="Robertson H.M."/>
            <person name="Bork P."/>
            <person name="Koonin E.V."/>
            <person name="Zdobnov E.M."/>
            <person name="Grigoriev I.V."/>
            <person name="Lynch M."/>
            <person name="Boore J.L."/>
        </authorList>
    </citation>
    <scope>NUCLEOTIDE SEQUENCE [LARGE SCALE GENOMIC DNA]</scope>
</reference>
<comment type="subcellular location">
    <subcellularLocation>
        <location evidence="2">Cytoplasm</location>
    </subcellularLocation>
</comment>
<dbReference type="SUPFAM" id="SSF51695">
    <property type="entry name" value="PLC-like phosphodiesterases"/>
    <property type="match status" value="1"/>
</dbReference>
<protein>
    <recommendedName>
        <fullName evidence="3 9">Phosphoinositide phospholipase C</fullName>
        <ecNumber evidence="3 9">3.1.4.11</ecNumber>
    </recommendedName>
</protein>
<dbReference type="CDD" id="cd08558">
    <property type="entry name" value="PI-PLCc_eukaryota"/>
    <property type="match status" value="1"/>
</dbReference>
<dbReference type="eggNOG" id="KOG0169">
    <property type="taxonomic scope" value="Eukaryota"/>
</dbReference>
<keyword evidence="5 9" id="KW-0442">Lipid degradation</keyword>
<dbReference type="EC" id="3.1.4.11" evidence="3 9"/>
<dbReference type="InterPro" id="IPR017946">
    <property type="entry name" value="PLC-like_Pdiesterase_TIM-brl"/>
</dbReference>
<dbReference type="STRING" id="6669.E9HCC3"/>
<dbReference type="SUPFAM" id="SSF50729">
    <property type="entry name" value="PH domain-like"/>
    <property type="match status" value="1"/>
</dbReference>
<dbReference type="CDD" id="cd16202">
    <property type="entry name" value="EFh_PI-PLCdelta"/>
    <property type="match status" value="1"/>
</dbReference>
<organism evidence="13 14">
    <name type="scientific">Daphnia pulex</name>
    <name type="common">Water flea</name>
    <dbReference type="NCBI Taxonomy" id="6669"/>
    <lineage>
        <taxon>Eukaryota</taxon>
        <taxon>Metazoa</taxon>
        <taxon>Ecdysozoa</taxon>
        <taxon>Arthropoda</taxon>
        <taxon>Crustacea</taxon>
        <taxon>Branchiopoda</taxon>
        <taxon>Diplostraca</taxon>
        <taxon>Cladocera</taxon>
        <taxon>Anomopoda</taxon>
        <taxon>Daphniidae</taxon>
        <taxon>Daphnia</taxon>
    </lineage>
</organism>
<dbReference type="Gene3D" id="2.30.29.30">
    <property type="entry name" value="Pleckstrin-homology domain (PH domain)/Phosphotyrosine-binding domain (PTB)"/>
    <property type="match status" value="1"/>
</dbReference>
<evidence type="ECO:0000256" key="6">
    <source>
        <dbReference type="ARBA" id="ARBA00023098"/>
    </source>
</evidence>
<keyword evidence="14" id="KW-1185">Reference proteome</keyword>
<dbReference type="HOGENOM" id="CLU_002738_0_2_1"/>
<evidence type="ECO:0000259" key="10">
    <source>
        <dbReference type="PROSITE" id="PS50004"/>
    </source>
</evidence>
<dbReference type="InterPro" id="IPR011993">
    <property type="entry name" value="PH-like_dom_sf"/>
</dbReference>
<evidence type="ECO:0000256" key="9">
    <source>
        <dbReference type="RuleBase" id="RU361133"/>
    </source>
</evidence>
<dbReference type="InterPro" id="IPR001192">
    <property type="entry name" value="PI-PLC_fam"/>
</dbReference>
<evidence type="ECO:0000256" key="5">
    <source>
        <dbReference type="ARBA" id="ARBA00022963"/>
    </source>
</evidence>
<dbReference type="InterPro" id="IPR015359">
    <property type="entry name" value="PLC_EF-hand-like"/>
</dbReference>
<evidence type="ECO:0000256" key="7">
    <source>
        <dbReference type="ARBA" id="ARBA00023224"/>
    </source>
</evidence>
<feature type="domain" description="EF-hand" evidence="12">
    <location>
        <begin position="163"/>
        <end position="198"/>
    </location>
</feature>
<evidence type="ECO:0000259" key="11">
    <source>
        <dbReference type="PROSITE" id="PS50008"/>
    </source>
</evidence>
<dbReference type="GO" id="GO:0004435">
    <property type="term" value="F:phosphatidylinositol-4,5-bisphosphate phospholipase C activity"/>
    <property type="evidence" value="ECO:0000318"/>
    <property type="project" value="GO_Central"/>
</dbReference>
<proteinExistence type="predicted"/>
<evidence type="ECO:0000256" key="8">
    <source>
        <dbReference type="ARBA" id="ARBA00023674"/>
    </source>
</evidence>
<dbReference type="KEGG" id="dpx:DAPPUDRAFT_61075"/>
<dbReference type="GO" id="GO:0035556">
    <property type="term" value="P:intracellular signal transduction"/>
    <property type="evidence" value="ECO:0007669"/>
    <property type="project" value="InterPro"/>
</dbReference>
<dbReference type="PRINTS" id="PR00390">
    <property type="entry name" value="PHPHLIPASEC"/>
</dbReference>
<evidence type="ECO:0000313" key="14">
    <source>
        <dbReference type="Proteomes" id="UP000000305"/>
    </source>
</evidence>
<dbReference type="AlphaFoldDB" id="E9HCC3"/>
<dbReference type="Pfam" id="PF09279">
    <property type="entry name" value="EF-hand_like"/>
    <property type="match status" value="1"/>
</dbReference>
<keyword evidence="9" id="KW-0378">Hydrolase</keyword>
<dbReference type="SUPFAM" id="SSF47473">
    <property type="entry name" value="EF-hand"/>
    <property type="match status" value="1"/>
</dbReference>
<keyword evidence="4" id="KW-0963">Cytoplasm</keyword>
<dbReference type="SMART" id="SM00148">
    <property type="entry name" value="PLCXc"/>
    <property type="match status" value="1"/>
</dbReference>
<dbReference type="Gene3D" id="2.60.40.150">
    <property type="entry name" value="C2 domain"/>
    <property type="match status" value="1"/>
</dbReference>
<dbReference type="InterPro" id="IPR001711">
    <property type="entry name" value="PLipase_C_Pinositol-sp_Y"/>
</dbReference>
<dbReference type="GO" id="GO:0005509">
    <property type="term" value="F:calcium ion binding"/>
    <property type="evidence" value="ECO:0007669"/>
    <property type="project" value="InterPro"/>
</dbReference>
<evidence type="ECO:0000259" key="12">
    <source>
        <dbReference type="PROSITE" id="PS50222"/>
    </source>
</evidence>
<dbReference type="SMART" id="SM00239">
    <property type="entry name" value="C2"/>
    <property type="match status" value="1"/>
</dbReference>
<dbReference type="Pfam" id="PF00036">
    <property type="entry name" value="EF-hand_1"/>
    <property type="match status" value="1"/>
</dbReference>
<dbReference type="EMBL" id="GL732619">
    <property type="protein sequence ID" value="EFX70636.1"/>
    <property type="molecule type" value="Genomic_DNA"/>
</dbReference>
<evidence type="ECO:0000256" key="3">
    <source>
        <dbReference type="ARBA" id="ARBA00012368"/>
    </source>
</evidence>
<dbReference type="PROSITE" id="PS50008">
    <property type="entry name" value="PIPLC_Y_DOMAIN"/>
    <property type="match status" value="1"/>
</dbReference>
<comment type="catalytic activity">
    <reaction evidence="8">
        <text>a 1,2-diacyl-sn-glycero-3-phospho-(1D-myo-inositol-4,5-bisphosphate) + H2O = 1D-myo-inositol 1,4,5-trisphosphate + a 1,2-diacyl-sn-glycerol + H(+)</text>
        <dbReference type="Rhea" id="RHEA:33179"/>
        <dbReference type="ChEBI" id="CHEBI:15377"/>
        <dbReference type="ChEBI" id="CHEBI:15378"/>
        <dbReference type="ChEBI" id="CHEBI:17815"/>
        <dbReference type="ChEBI" id="CHEBI:58456"/>
        <dbReference type="ChEBI" id="CHEBI:203600"/>
        <dbReference type="EC" id="3.1.4.11"/>
    </reaction>
    <physiologicalReaction direction="left-to-right" evidence="8">
        <dbReference type="Rhea" id="RHEA:33180"/>
    </physiologicalReaction>
</comment>
<dbReference type="PROSITE" id="PS50222">
    <property type="entry name" value="EF_HAND_2"/>
    <property type="match status" value="1"/>
</dbReference>
<evidence type="ECO:0000256" key="1">
    <source>
        <dbReference type="ARBA" id="ARBA00001913"/>
    </source>
</evidence>
<dbReference type="PANTHER" id="PTHR10336">
    <property type="entry name" value="PHOSPHOINOSITIDE-SPECIFIC PHOSPHOLIPASE C FAMILY PROTEIN"/>
    <property type="match status" value="1"/>
</dbReference>
<dbReference type="InterPro" id="IPR000909">
    <property type="entry name" value="PLipase_C_PInositol-sp_X_dom"/>
</dbReference>
<dbReference type="PhylomeDB" id="E9HCC3"/>
<dbReference type="InterPro" id="IPR035892">
    <property type="entry name" value="C2_domain_sf"/>
</dbReference>
<dbReference type="PROSITE" id="PS50004">
    <property type="entry name" value="C2"/>
    <property type="match status" value="1"/>
</dbReference>
<comment type="cofactor">
    <cofactor evidence="1">
        <name>Ca(2+)</name>
        <dbReference type="ChEBI" id="CHEBI:29108"/>
    </cofactor>
</comment>
<evidence type="ECO:0000313" key="13">
    <source>
        <dbReference type="EMBL" id="EFX70636.1"/>
    </source>
</evidence>
<dbReference type="Gene3D" id="1.10.238.10">
    <property type="entry name" value="EF-hand"/>
    <property type="match status" value="2"/>
</dbReference>